<dbReference type="Gene3D" id="2.40.10.10">
    <property type="entry name" value="Trypsin-like serine proteases"/>
    <property type="match status" value="2"/>
</dbReference>
<protein>
    <submittedName>
        <fullName evidence="5">Peptidase S1 domain-containing protein</fullName>
    </submittedName>
</protein>
<keyword evidence="1" id="KW-1015">Disulfide bond</keyword>
<evidence type="ECO:0000256" key="2">
    <source>
        <dbReference type="ARBA" id="ARBA00024195"/>
    </source>
</evidence>
<dbReference type="SUPFAM" id="SSF50494">
    <property type="entry name" value="Trypsin-like serine proteases"/>
    <property type="match status" value="1"/>
</dbReference>
<dbReference type="SMART" id="SM00020">
    <property type="entry name" value="Tryp_SPc"/>
    <property type="match status" value="1"/>
</dbReference>
<dbReference type="GO" id="GO:0004252">
    <property type="term" value="F:serine-type endopeptidase activity"/>
    <property type="evidence" value="ECO:0007669"/>
    <property type="project" value="InterPro"/>
</dbReference>
<dbReference type="PROSITE" id="PS00134">
    <property type="entry name" value="TRYPSIN_HIS"/>
    <property type="match status" value="1"/>
</dbReference>
<dbReference type="Proteomes" id="UP000887572">
    <property type="component" value="Unplaced"/>
</dbReference>
<comment type="similarity">
    <text evidence="2">Belongs to the peptidase S1 family. CLIP subfamily.</text>
</comment>
<dbReference type="Pfam" id="PF00089">
    <property type="entry name" value="Trypsin"/>
    <property type="match status" value="1"/>
</dbReference>
<dbReference type="InterPro" id="IPR051487">
    <property type="entry name" value="Ser/Thr_Proteases_Immune/Dev"/>
</dbReference>
<dbReference type="AlphaFoldDB" id="A0A914HZ83"/>
<dbReference type="InterPro" id="IPR001314">
    <property type="entry name" value="Peptidase_S1A"/>
</dbReference>
<reference evidence="5" key="1">
    <citation type="submission" date="2022-11" db="UniProtKB">
        <authorList>
            <consortium name="WormBaseParasite"/>
        </authorList>
    </citation>
    <scope>IDENTIFICATION</scope>
</reference>
<keyword evidence="4" id="KW-1185">Reference proteome</keyword>
<dbReference type="PANTHER" id="PTHR24256">
    <property type="entry name" value="TRYPTASE-RELATED"/>
    <property type="match status" value="1"/>
</dbReference>
<dbReference type="WBParaSite" id="Gr19_v10_g5151.t1">
    <property type="protein sequence ID" value="Gr19_v10_g5151.t1"/>
    <property type="gene ID" value="Gr19_v10_g5151"/>
</dbReference>
<dbReference type="InterPro" id="IPR043504">
    <property type="entry name" value="Peptidase_S1_PA_chymotrypsin"/>
</dbReference>
<dbReference type="InterPro" id="IPR009003">
    <property type="entry name" value="Peptidase_S1_PA"/>
</dbReference>
<evidence type="ECO:0000256" key="1">
    <source>
        <dbReference type="ARBA" id="ARBA00023157"/>
    </source>
</evidence>
<dbReference type="InterPro" id="IPR001254">
    <property type="entry name" value="Trypsin_dom"/>
</dbReference>
<proteinExistence type="inferred from homology"/>
<accession>A0A914HZ83</accession>
<dbReference type="PRINTS" id="PR00722">
    <property type="entry name" value="CHYMOTRYPSIN"/>
</dbReference>
<dbReference type="InterPro" id="IPR018114">
    <property type="entry name" value="TRYPSIN_HIS"/>
</dbReference>
<evidence type="ECO:0000259" key="3">
    <source>
        <dbReference type="PROSITE" id="PS50240"/>
    </source>
</evidence>
<name>A0A914HZ83_GLORO</name>
<evidence type="ECO:0000313" key="4">
    <source>
        <dbReference type="Proteomes" id="UP000887572"/>
    </source>
</evidence>
<feature type="domain" description="Peptidase S1" evidence="3">
    <location>
        <begin position="57"/>
        <end position="305"/>
    </location>
</feature>
<sequence>MYVLVCSPQYFLYVFVALVIFVLVPTSSDSFNETMVIEVNIRLFGRQYANGRKAWNCAGTLLSARHVITAAHCFFSSEACCYPNPFEPKCERIYSGSVADVLLKMDSNGARRFSVNRMVVELDGTCLTPRDNCGKSCRCSEGQTREVKVSKVFIPTEFVRSHCTSGDVALLELSESVALRNSSIARSDRIPMPSTLMASGYGYDPKGKSTMPDILLTVNVTMAKKCPEEDRTADSICAKELFENVCEGDSGAALRDTKGKVFGIVSYGTTCDRIESELLERNLGPGVTSSEVDFKGGNNLNFNYWAPFLCSIMDGDVKVNGCVGEDVARAAEQPHFRIGPGAKLQGDLDEFV</sequence>
<evidence type="ECO:0000313" key="5">
    <source>
        <dbReference type="WBParaSite" id="Gr19_v10_g5151.t1"/>
    </source>
</evidence>
<organism evidence="4 5">
    <name type="scientific">Globodera rostochiensis</name>
    <name type="common">Golden nematode worm</name>
    <name type="synonym">Heterodera rostochiensis</name>
    <dbReference type="NCBI Taxonomy" id="31243"/>
    <lineage>
        <taxon>Eukaryota</taxon>
        <taxon>Metazoa</taxon>
        <taxon>Ecdysozoa</taxon>
        <taxon>Nematoda</taxon>
        <taxon>Chromadorea</taxon>
        <taxon>Rhabditida</taxon>
        <taxon>Tylenchina</taxon>
        <taxon>Tylenchomorpha</taxon>
        <taxon>Tylenchoidea</taxon>
        <taxon>Heteroderidae</taxon>
        <taxon>Heteroderinae</taxon>
        <taxon>Globodera</taxon>
    </lineage>
</organism>
<dbReference type="PROSITE" id="PS50240">
    <property type="entry name" value="TRYPSIN_DOM"/>
    <property type="match status" value="1"/>
</dbReference>
<dbReference type="GO" id="GO:0006508">
    <property type="term" value="P:proteolysis"/>
    <property type="evidence" value="ECO:0007669"/>
    <property type="project" value="InterPro"/>
</dbReference>